<dbReference type="EMBL" id="JANPWB010000010">
    <property type="protein sequence ID" value="KAJ1137139.1"/>
    <property type="molecule type" value="Genomic_DNA"/>
</dbReference>
<feature type="region of interest" description="Disordered" evidence="1">
    <location>
        <begin position="131"/>
        <end position="173"/>
    </location>
</feature>
<proteinExistence type="predicted"/>
<feature type="compositionally biased region" description="Basic and acidic residues" evidence="1">
    <location>
        <begin position="163"/>
        <end position="173"/>
    </location>
</feature>
<comment type="caution">
    <text evidence="2">The sequence shown here is derived from an EMBL/GenBank/DDBJ whole genome shotgun (WGS) entry which is preliminary data.</text>
</comment>
<keyword evidence="3" id="KW-1185">Reference proteome</keyword>
<dbReference type="AlphaFoldDB" id="A0AAV7QC16"/>
<evidence type="ECO:0000313" key="3">
    <source>
        <dbReference type="Proteomes" id="UP001066276"/>
    </source>
</evidence>
<organism evidence="2 3">
    <name type="scientific">Pleurodeles waltl</name>
    <name type="common">Iberian ribbed newt</name>
    <dbReference type="NCBI Taxonomy" id="8319"/>
    <lineage>
        <taxon>Eukaryota</taxon>
        <taxon>Metazoa</taxon>
        <taxon>Chordata</taxon>
        <taxon>Craniata</taxon>
        <taxon>Vertebrata</taxon>
        <taxon>Euteleostomi</taxon>
        <taxon>Amphibia</taxon>
        <taxon>Batrachia</taxon>
        <taxon>Caudata</taxon>
        <taxon>Salamandroidea</taxon>
        <taxon>Salamandridae</taxon>
        <taxon>Pleurodelinae</taxon>
        <taxon>Pleurodeles</taxon>
    </lineage>
</organism>
<evidence type="ECO:0000313" key="2">
    <source>
        <dbReference type="EMBL" id="KAJ1137139.1"/>
    </source>
</evidence>
<evidence type="ECO:0000256" key="1">
    <source>
        <dbReference type="SAM" id="MobiDB-lite"/>
    </source>
</evidence>
<dbReference type="Proteomes" id="UP001066276">
    <property type="component" value="Chromosome 6"/>
</dbReference>
<protein>
    <submittedName>
        <fullName evidence="2">Uncharacterized protein</fullName>
    </submittedName>
</protein>
<reference evidence="2" key="1">
    <citation type="journal article" date="2022" name="bioRxiv">
        <title>Sequencing and chromosome-scale assembly of the giantPleurodeles waltlgenome.</title>
        <authorList>
            <person name="Brown T."/>
            <person name="Elewa A."/>
            <person name="Iarovenko S."/>
            <person name="Subramanian E."/>
            <person name="Araus A.J."/>
            <person name="Petzold A."/>
            <person name="Susuki M."/>
            <person name="Suzuki K.-i.T."/>
            <person name="Hayashi T."/>
            <person name="Toyoda A."/>
            <person name="Oliveira C."/>
            <person name="Osipova E."/>
            <person name="Leigh N.D."/>
            <person name="Simon A."/>
            <person name="Yun M.H."/>
        </authorList>
    </citation>
    <scope>NUCLEOTIDE SEQUENCE</scope>
    <source>
        <strain evidence="2">20211129_DDA</strain>
        <tissue evidence="2">Liver</tissue>
    </source>
</reference>
<sequence length="291" mass="30288">MTVTLSQQRHQLQFGGRRADLWSQGTGRSSHPTEISGPGDITAVMLASGGRQLSHSDYSRDGEGISPIKEIAAVGAYLADRVPHPSCGRLARYVLFIGSSASRSCCLGSGGTTVADCRCLSLIGGTRGAALQKRRRPRSPCGGAAPLPSRPNGARLLGLRPSTGRDGHRWDRRPTFPPLAGGYFQRCGRPGGHAAHTELTGRGSHFFFFRSLSVLSTPFAGTTARVGDSFCDARIALEAVKERRPTVLVTVAAAGESSYRGQGPASPPGIGDSGLGRGGPAGHWGGAGGCE</sequence>
<name>A0AAV7QC16_PLEWA</name>
<feature type="region of interest" description="Disordered" evidence="1">
    <location>
        <begin position="257"/>
        <end position="291"/>
    </location>
</feature>
<gene>
    <name evidence="2" type="ORF">NDU88_003552</name>
</gene>
<feature type="compositionally biased region" description="Gly residues" evidence="1">
    <location>
        <begin position="271"/>
        <end position="291"/>
    </location>
</feature>
<accession>A0AAV7QC16</accession>